<dbReference type="EMBL" id="CAEZSZ010000120">
    <property type="protein sequence ID" value="CAB4560330.1"/>
    <property type="molecule type" value="Genomic_DNA"/>
</dbReference>
<name>A0A6J6D8K1_9ZZZZ</name>
<evidence type="ECO:0000313" key="5">
    <source>
        <dbReference type="EMBL" id="CAB4560330.1"/>
    </source>
</evidence>
<dbReference type="PANTHER" id="PTHR43140:SF1">
    <property type="entry name" value="TYPE I RESTRICTION ENZYME ECOKI SPECIFICITY SUBUNIT"/>
    <property type="match status" value="1"/>
</dbReference>
<dbReference type="InterPro" id="IPR044946">
    <property type="entry name" value="Restrct_endonuc_typeI_TRD_sf"/>
</dbReference>
<organism evidence="5">
    <name type="scientific">freshwater metagenome</name>
    <dbReference type="NCBI Taxonomy" id="449393"/>
    <lineage>
        <taxon>unclassified sequences</taxon>
        <taxon>metagenomes</taxon>
        <taxon>ecological metagenomes</taxon>
    </lineage>
</organism>
<dbReference type="PANTHER" id="PTHR43140">
    <property type="entry name" value="TYPE-1 RESTRICTION ENZYME ECOKI SPECIFICITY PROTEIN"/>
    <property type="match status" value="1"/>
</dbReference>
<dbReference type="InterPro" id="IPR000055">
    <property type="entry name" value="Restrct_endonuc_typeI_TRD"/>
</dbReference>
<protein>
    <submittedName>
        <fullName evidence="5">Unannotated protein</fullName>
    </submittedName>
</protein>
<feature type="domain" description="Type I restriction modification DNA specificity" evidence="4">
    <location>
        <begin position="212"/>
        <end position="356"/>
    </location>
</feature>
<sequence>MTNWKTCKLSDVVNLISGFAYKSSDWKESGVPVLKITNVRNGRVRLEGCSYITEKLADETINFQIKKGDLLITLTGEIGATGFYSEDFKARLNQRVGRLIPKSDVDVNLRYVAYFLESPMAREIMWSTAKGIAQANISPKEVLGLDIPLPSIDEQHKIVELLEDHLSRLDAALADVKQAKLKAAQFRRSLLQAAFTGNLDAHDSEMETELAEDWRQERFGDIFKVKYGKAIDKSLRMEFAEYPVVGSAGVMTYTKIPLTTEPTIVIGRKGNVGSIQIFKEGCYPIDTTYYMPTISDFDIDFLTFQLTSLELVKLDSSTATPSLRREDLENVQLVVPPMEEQLKIVALLESHLSRLDSMLQLGNVMEKQSAGFRRSLLQAAFTGQLTKEVGSV</sequence>
<dbReference type="GO" id="GO:0009307">
    <property type="term" value="P:DNA restriction-modification system"/>
    <property type="evidence" value="ECO:0007669"/>
    <property type="project" value="UniProtKB-KW"/>
</dbReference>
<reference evidence="5" key="1">
    <citation type="submission" date="2020-05" db="EMBL/GenBank/DDBJ databases">
        <authorList>
            <person name="Chiriac C."/>
            <person name="Salcher M."/>
            <person name="Ghai R."/>
            <person name="Kavagutti S V."/>
        </authorList>
    </citation>
    <scope>NUCLEOTIDE SEQUENCE</scope>
</reference>
<comment type="similarity">
    <text evidence="1">Belongs to the type-I restriction system S methylase family.</text>
</comment>
<gene>
    <name evidence="5" type="ORF">UFOPK1561_00861</name>
</gene>
<dbReference type="SUPFAM" id="SSF116734">
    <property type="entry name" value="DNA methylase specificity domain"/>
    <property type="match status" value="2"/>
</dbReference>
<evidence type="ECO:0000256" key="1">
    <source>
        <dbReference type="ARBA" id="ARBA00010923"/>
    </source>
</evidence>
<dbReference type="InterPro" id="IPR051212">
    <property type="entry name" value="Type-I_RE_S_subunit"/>
</dbReference>
<evidence type="ECO:0000256" key="3">
    <source>
        <dbReference type="ARBA" id="ARBA00023125"/>
    </source>
</evidence>
<dbReference type="GO" id="GO:0003677">
    <property type="term" value="F:DNA binding"/>
    <property type="evidence" value="ECO:0007669"/>
    <property type="project" value="UniProtKB-KW"/>
</dbReference>
<dbReference type="CDD" id="cd17278">
    <property type="entry name" value="RMtype1_S_LdeBORF1052P-TRD2-CR2"/>
    <property type="match status" value="1"/>
</dbReference>
<keyword evidence="2" id="KW-0680">Restriction system</keyword>
<dbReference type="Pfam" id="PF01420">
    <property type="entry name" value="Methylase_S"/>
    <property type="match status" value="2"/>
</dbReference>
<evidence type="ECO:0000256" key="2">
    <source>
        <dbReference type="ARBA" id="ARBA00022747"/>
    </source>
</evidence>
<keyword evidence="3" id="KW-0238">DNA-binding</keyword>
<evidence type="ECO:0000259" key="4">
    <source>
        <dbReference type="Pfam" id="PF01420"/>
    </source>
</evidence>
<accession>A0A6J6D8K1</accession>
<dbReference type="Gene3D" id="3.90.220.20">
    <property type="entry name" value="DNA methylase specificity domains"/>
    <property type="match status" value="2"/>
</dbReference>
<dbReference type="AlphaFoldDB" id="A0A6J6D8K1"/>
<proteinExistence type="inferred from homology"/>
<feature type="domain" description="Type I restriction modification DNA specificity" evidence="4">
    <location>
        <begin position="2"/>
        <end position="167"/>
    </location>
</feature>